<dbReference type="GO" id="GO:0008764">
    <property type="term" value="F:UDP-N-acetylmuramoylalanine-D-glutamate ligase activity"/>
    <property type="evidence" value="ECO:0007669"/>
    <property type="project" value="InterPro"/>
</dbReference>
<accession>A0A0F9ALJ8</accession>
<evidence type="ECO:0000256" key="3">
    <source>
        <dbReference type="ARBA" id="ARBA00022741"/>
    </source>
</evidence>
<evidence type="ECO:0000313" key="5">
    <source>
        <dbReference type="EMBL" id="KKL10240.1"/>
    </source>
</evidence>
<dbReference type="InterPro" id="IPR036615">
    <property type="entry name" value="Mur_ligase_C_dom_sf"/>
</dbReference>
<keyword evidence="2" id="KW-0436">Ligase</keyword>
<dbReference type="Gene3D" id="3.90.190.20">
    <property type="entry name" value="Mur ligase, C-terminal domain"/>
    <property type="match status" value="1"/>
</dbReference>
<keyword evidence="3" id="KW-0547">Nucleotide-binding</keyword>
<evidence type="ECO:0000256" key="4">
    <source>
        <dbReference type="ARBA" id="ARBA00022840"/>
    </source>
</evidence>
<keyword evidence="4" id="KW-0067">ATP-binding</keyword>
<dbReference type="EMBL" id="LAZR01042140">
    <property type="protein sequence ID" value="KKL10240.1"/>
    <property type="molecule type" value="Genomic_DNA"/>
</dbReference>
<comment type="caution">
    <text evidence="5">The sequence shown here is derived from an EMBL/GenBank/DDBJ whole genome shotgun (WGS) entry which is preliminary data.</text>
</comment>
<dbReference type="GO" id="GO:0051301">
    <property type="term" value="P:cell division"/>
    <property type="evidence" value="ECO:0007669"/>
    <property type="project" value="InterPro"/>
</dbReference>
<dbReference type="GO" id="GO:0008360">
    <property type="term" value="P:regulation of cell shape"/>
    <property type="evidence" value="ECO:0007669"/>
    <property type="project" value="InterPro"/>
</dbReference>
<gene>
    <name evidence="5" type="ORF">LCGC14_2557800</name>
</gene>
<organism evidence="5">
    <name type="scientific">marine sediment metagenome</name>
    <dbReference type="NCBI Taxonomy" id="412755"/>
    <lineage>
        <taxon>unclassified sequences</taxon>
        <taxon>metagenomes</taxon>
        <taxon>ecological metagenomes</taxon>
    </lineage>
</organism>
<feature type="non-terminal residue" evidence="5">
    <location>
        <position position="1"/>
    </location>
</feature>
<name>A0A0F9ALJ8_9ZZZZ</name>
<dbReference type="PANTHER" id="PTHR43692:SF1">
    <property type="entry name" value="UDP-N-ACETYLMURAMOYLALANINE--D-GLUTAMATE LIGASE"/>
    <property type="match status" value="1"/>
</dbReference>
<keyword evidence="1" id="KW-0963">Cytoplasm</keyword>
<dbReference type="GO" id="GO:0005737">
    <property type="term" value="C:cytoplasm"/>
    <property type="evidence" value="ECO:0007669"/>
    <property type="project" value="InterPro"/>
</dbReference>
<dbReference type="AlphaFoldDB" id="A0A0F9ALJ8"/>
<dbReference type="PANTHER" id="PTHR43692">
    <property type="entry name" value="UDP-N-ACETYLMURAMOYLALANINE--D-GLUTAMATE LIGASE"/>
    <property type="match status" value="1"/>
</dbReference>
<evidence type="ECO:0000256" key="2">
    <source>
        <dbReference type="ARBA" id="ARBA00022598"/>
    </source>
</evidence>
<evidence type="ECO:0008006" key="6">
    <source>
        <dbReference type="Google" id="ProtNLM"/>
    </source>
</evidence>
<reference evidence="5" key="1">
    <citation type="journal article" date="2015" name="Nature">
        <title>Complex archaea that bridge the gap between prokaryotes and eukaryotes.</title>
        <authorList>
            <person name="Spang A."/>
            <person name="Saw J.H."/>
            <person name="Jorgensen S.L."/>
            <person name="Zaremba-Niedzwiedzka K."/>
            <person name="Martijn J."/>
            <person name="Lind A.E."/>
            <person name="van Eijk R."/>
            <person name="Schleper C."/>
            <person name="Guy L."/>
            <person name="Ettema T.J."/>
        </authorList>
    </citation>
    <scope>NUCLEOTIDE SEQUENCE</scope>
</reference>
<dbReference type="SUPFAM" id="SSF53244">
    <property type="entry name" value="MurD-like peptide ligases, peptide-binding domain"/>
    <property type="match status" value="1"/>
</dbReference>
<dbReference type="GO" id="GO:0005524">
    <property type="term" value="F:ATP binding"/>
    <property type="evidence" value="ECO:0007669"/>
    <property type="project" value="UniProtKB-KW"/>
</dbReference>
<proteinExistence type="predicted"/>
<dbReference type="InterPro" id="IPR005762">
    <property type="entry name" value="MurD"/>
</dbReference>
<evidence type="ECO:0000256" key="1">
    <source>
        <dbReference type="ARBA" id="ARBA00022490"/>
    </source>
</evidence>
<sequence>VQKASRLAKGGDAVVLSPACASFDMFRDFEERGIKFKEAVKAL</sequence>
<protein>
    <recommendedName>
        <fullName evidence="6">Mur ligase C-terminal domain-containing protein</fullName>
    </recommendedName>
</protein>